<reference evidence="2" key="1">
    <citation type="submission" date="2017-09" db="EMBL/GenBank/DDBJ databases">
        <title>Depth-based differentiation of microbial function through sediment-hosted aquifers and enrichment of novel symbionts in the deep terrestrial subsurface.</title>
        <authorList>
            <person name="Probst A.J."/>
            <person name="Ladd B."/>
            <person name="Jarett J.K."/>
            <person name="Geller-Mcgrath D.E."/>
            <person name="Sieber C.M.K."/>
            <person name="Emerson J.B."/>
            <person name="Anantharaman K."/>
            <person name="Thomas B.C."/>
            <person name="Malmstrom R."/>
            <person name="Stieglmeier M."/>
            <person name="Klingl A."/>
            <person name="Woyke T."/>
            <person name="Ryan C.M."/>
            <person name="Banfield J.F."/>
        </authorList>
    </citation>
    <scope>NUCLEOTIDE SEQUENCE [LARGE SCALE GENOMIC DNA]</scope>
</reference>
<dbReference type="Proteomes" id="UP000231648">
    <property type="component" value="Unassembled WGS sequence"/>
</dbReference>
<gene>
    <name evidence="1" type="ORF">COU82_00155</name>
</gene>
<comment type="caution">
    <text evidence="1">The sequence shown here is derived from an EMBL/GenBank/DDBJ whole genome shotgun (WGS) entry which is preliminary data.</text>
</comment>
<dbReference type="EMBL" id="PFDX01000002">
    <property type="protein sequence ID" value="PJE57792.1"/>
    <property type="molecule type" value="Genomic_DNA"/>
</dbReference>
<protein>
    <recommendedName>
        <fullName evidence="3">Polymerase nucleotidyl transferase domain-containing protein</fullName>
    </recommendedName>
</protein>
<name>A0A2M8KCY3_9BACT</name>
<proteinExistence type="predicted"/>
<evidence type="ECO:0000313" key="1">
    <source>
        <dbReference type="EMBL" id="PJE57792.1"/>
    </source>
</evidence>
<dbReference type="AlphaFoldDB" id="A0A2M8KCY3"/>
<evidence type="ECO:0008006" key="3">
    <source>
        <dbReference type="Google" id="ProtNLM"/>
    </source>
</evidence>
<organism evidence="1 2">
    <name type="scientific">Candidatus Portnoybacteria bacterium CG10_big_fil_rev_8_21_14_0_10_38_18</name>
    <dbReference type="NCBI Taxonomy" id="1974813"/>
    <lineage>
        <taxon>Bacteria</taxon>
        <taxon>Candidatus Portnoyibacteriota</taxon>
    </lineage>
</organism>
<evidence type="ECO:0000313" key="2">
    <source>
        <dbReference type="Proteomes" id="UP000231648"/>
    </source>
</evidence>
<sequence>MNLNFLEKSILATIIYYNILDYPLTGFEVFKYLINPLHVIAQTDAVGNLHLEPVGDVSLEEILKILDSGSLEKFISEKNGFYFLKDRQKLYGQRIERQKIAAPRWKKVYKILKILQFCPFLEMVGVCNSLAIDNSKKDADIDFFVVIKRGRIWLTRFLITFLVWIKGEWRHKEKIANKICLSFYITDDALNLEQITIKPYDIYLANWITQLKPVYYENQIYRDFVFKNLWVKNYLMNFGKILNYRHPEFKKDKSASFIKKLSEKVLGGFPGKIMEKLLRFFQKSRIGHKATQHEIPTAVIFSDKMLKFHENDKREFFQEKFVDKLKTILNS</sequence>
<accession>A0A2M8KCY3</accession>